<protein>
    <submittedName>
        <fullName evidence="8">TetR/AcrR family transcriptional regulator</fullName>
    </submittedName>
</protein>
<evidence type="ECO:0000259" key="7">
    <source>
        <dbReference type="PROSITE" id="PS50977"/>
    </source>
</evidence>
<feature type="compositionally biased region" description="Basic and acidic residues" evidence="6">
    <location>
        <begin position="247"/>
        <end position="266"/>
    </location>
</feature>
<dbReference type="Gene3D" id="1.10.10.60">
    <property type="entry name" value="Homeodomain-like"/>
    <property type="match status" value="1"/>
</dbReference>
<dbReference type="Pfam" id="PF02909">
    <property type="entry name" value="TetR_C_1"/>
    <property type="match status" value="1"/>
</dbReference>
<comment type="caution">
    <text evidence="8">The sequence shown here is derived from an EMBL/GenBank/DDBJ whole genome shotgun (WGS) entry which is preliminary data.</text>
</comment>
<keyword evidence="9" id="KW-1185">Reference proteome</keyword>
<keyword evidence="2" id="KW-0805">Transcription regulation</keyword>
<dbReference type="InterPro" id="IPR001647">
    <property type="entry name" value="HTH_TetR"/>
</dbReference>
<dbReference type="InterPro" id="IPR036271">
    <property type="entry name" value="Tet_transcr_reg_TetR-rel_C_sf"/>
</dbReference>
<dbReference type="SUPFAM" id="SSF48498">
    <property type="entry name" value="Tetracyclin repressor-like, C-terminal domain"/>
    <property type="match status" value="1"/>
</dbReference>
<evidence type="ECO:0000313" key="8">
    <source>
        <dbReference type="EMBL" id="GAA2426219.1"/>
    </source>
</evidence>
<evidence type="ECO:0000256" key="3">
    <source>
        <dbReference type="ARBA" id="ARBA00023125"/>
    </source>
</evidence>
<dbReference type="PROSITE" id="PS50977">
    <property type="entry name" value="HTH_TETR_2"/>
    <property type="match status" value="1"/>
</dbReference>
<accession>A0ABP5WFP5</accession>
<feature type="region of interest" description="Disordered" evidence="6">
    <location>
        <begin position="247"/>
        <end position="273"/>
    </location>
</feature>
<gene>
    <name evidence="8" type="ORF">GCM10010405_05880</name>
</gene>
<evidence type="ECO:0000256" key="4">
    <source>
        <dbReference type="ARBA" id="ARBA00023163"/>
    </source>
</evidence>
<dbReference type="EMBL" id="BAAASZ010000006">
    <property type="protein sequence ID" value="GAA2426219.1"/>
    <property type="molecule type" value="Genomic_DNA"/>
</dbReference>
<proteinExistence type="predicted"/>
<name>A0ABP5WFP5_9ACTN</name>
<dbReference type="PANTHER" id="PTHR30055">
    <property type="entry name" value="HTH-TYPE TRANSCRIPTIONAL REGULATOR RUTR"/>
    <property type="match status" value="1"/>
</dbReference>
<evidence type="ECO:0000256" key="5">
    <source>
        <dbReference type="PROSITE-ProRule" id="PRU00335"/>
    </source>
</evidence>
<dbReference type="Pfam" id="PF00440">
    <property type="entry name" value="TetR_N"/>
    <property type="match status" value="1"/>
</dbReference>
<organism evidence="8 9">
    <name type="scientific">Streptomyces macrosporus</name>
    <dbReference type="NCBI Taxonomy" id="44032"/>
    <lineage>
        <taxon>Bacteria</taxon>
        <taxon>Bacillati</taxon>
        <taxon>Actinomycetota</taxon>
        <taxon>Actinomycetes</taxon>
        <taxon>Kitasatosporales</taxon>
        <taxon>Streptomycetaceae</taxon>
        <taxon>Streptomyces</taxon>
    </lineage>
</organism>
<dbReference type="SUPFAM" id="SSF46689">
    <property type="entry name" value="Homeodomain-like"/>
    <property type="match status" value="1"/>
</dbReference>
<keyword evidence="4" id="KW-0804">Transcription</keyword>
<reference evidence="9" key="1">
    <citation type="journal article" date="2019" name="Int. J. Syst. Evol. Microbiol.">
        <title>The Global Catalogue of Microorganisms (GCM) 10K type strain sequencing project: providing services to taxonomists for standard genome sequencing and annotation.</title>
        <authorList>
            <consortium name="The Broad Institute Genomics Platform"/>
            <consortium name="The Broad Institute Genome Sequencing Center for Infectious Disease"/>
            <person name="Wu L."/>
            <person name="Ma J."/>
        </authorList>
    </citation>
    <scope>NUCLEOTIDE SEQUENCE [LARGE SCALE GENOMIC DNA]</scope>
    <source>
        <strain evidence="9">JCM 6305</strain>
    </source>
</reference>
<dbReference type="Gene3D" id="1.10.357.10">
    <property type="entry name" value="Tetracycline Repressor, domain 2"/>
    <property type="match status" value="1"/>
</dbReference>
<evidence type="ECO:0000256" key="1">
    <source>
        <dbReference type="ARBA" id="ARBA00022491"/>
    </source>
</evidence>
<keyword evidence="1" id="KW-0678">Repressor</keyword>
<dbReference type="RefSeq" id="WP_344320439.1">
    <property type="nucleotide sequence ID" value="NZ_BAAASZ010000006.1"/>
</dbReference>
<dbReference type="InterPro" id="IPR004111">
    <property type="entry name" value="Repressor_TetR_C"/>
</dbReference>
<dbReference type="PANTHER" id="PTHR30055:SF151">
    <property type="entry name" value="TRANSCRIPTIONAL REGULATORY PROTEIN"/>
    <property type="match status" value="1"/>
</dbReference>
<dbReference type="Proteomes" id="UP001501638">
    <property type="component" value="Unassembled WGS sequence"/>
</dbReference>
<dbReference type="PRINTS" id="PR00400">
    <property type="entry name" value="TETREPRESSOR"/>
</dbReference>
<evidence type="ECO:0000313" key="9">
    <source>
        <dbReference type="Proteomes" id="UP001501638"/>
    </source>
</evidence>
<dbReference type="InterPro" id="IPR009057">
    <property type="entry name" value="Homeodomain-like_sf"/>
</dbReference>
<evidence type="ECO:0000256" key="2">
    <source>
        <dbReference type="ARBA" id="ARBA00023015"/>
    </source>
</evidence>
<keyword evidence="3 5" id="KW-0238">DNA-binding</keyword>
<feature type="domain" description="HTH tetR-type" evidence="7">
    <location>
        <begin position="31"/>
        <end position="91"/>
    </location>
</feature>
<dbReference type="InterPro" id="IPR003012">
    <property type="entry name" value="Tet_transcr_reg_TetR"/>
</dbReference>
<dbReference type="InterPro" id="IPR050109">
    <property type="entry name" value="HTH-type_TetR-like_transc_reg"/>
</dbReference>
<sequence>MTTRENGDHLRRSLELLWGRRERPARGPKPGLTLERIVAAGIRIADAEGIDALSMRRVAAELGVGTMSLYRYVPGKAELLELMIDRAYGMTDGSDAPRDADWRTVMRHVALGTWRMYLDHPWLLRINLARPVLGPGAVAGFDYALSGLADLDLTDHERMGFVAALDGYVAGCARTHVNAAQAAQQTGISDEEFWSAHGPMLEKAMLSGAYPHVAALAEDTFAVPGEKLFEFGLERLLDGMEAFLAERTDERSGGRSGERSGERACDGDDAEGG</sequence>
<evidence type="ECO:0000256" key="6">
    <source>
        <dbReference type="SAM" id="MobiDB-lite"/>
    </source>
</evidence>
<feature type="DNA-binding region" description="H-T-H motif" evidence="5">
    <location>
        <begin position="54"/>
        <end position="73"/>
    </location>
</feature>